<protein>
    <submittedName>
        <fullName evidence="2">Uncharacterized protein</fullName>
    </submittedName>
</protein>
<proteinExistence type="predicted"/>
<feature type="region of interest" description="Disordered" evidence="1">
    <location>
        <begin position="22"/>
        <end position="109"/>
    </location>
</feature>
<gene>
    <name evidence="2" type="ORF">L21SP2_1206</name>
</gene>
<feature type="compositionally biased region" description="Basic and acidic residues" evidence="1">
    <location>
        <begin position="92"/>
        <end position="103"/>
    </location>
</feature>
<dbReference type="AlphaFoldDB" id="V5WFM3"/>
<feature type="compositionally biased region" description="Basic and acidic residues" evidence="1">
    <location>
        <begin position="60"/>
        <end position="70"/>
    </location>
</feature>
<organism evidence="2 3">
    <name type="scientific">Salinispira pacifica</name>
    <dbReference type="NCBI Taxonomy" id="1307761"/>
    <lineage>
        <taxon>Bacteria</taxon>
        <taxon>Pseudomonadati</taxon>
        <taxon>Spirochaetota</taxon>
        <taxon>Spirochaetia</taxon>
        <taxon>Spirochaetales</taxon>
        <taxon>Spirochaetaceae</taxon>
        <taxon>Salinispira</taxon>
    </lineage>
</organism>
<dbReference type="STRING" id="1307761.L21SP2_1206"/>
<feature type="compositionally biased region" description="Acidic residues" evidence="1">
    <location>
        <begin position="82"/>
        <end position="91"/>
    </location>
</feature>
<dbReference type="OrthoDB" id="361694at2"/>
<dbReference type="EMBL" id="CP006939">
    <property type="protein sequence ID" value="AHC14607.1"/>
    <property type="molecule type" value="Genomic_DNA"/>
</dbReference>
<sequence length="109" mass="12207">MSLKPIDLQNLFLRLNMISKQQAAQQEAPVHAQQVAAQEIEQKTRQMGEKVQPTEESSDGPEKIHDDQAKSRSKSHQSPEGEQGEQEEGSEKDDPFRDPDLGNRIDISG</sequence>
<keyword evidence="3" id="KW-1185">Reference proteome</keyword>
<dbReference type="Proteomes" id="UP000018680">
    <property type="component" value="Chromosome"/>
</dbReference>
<reference evidence="2 3" key="1">
    <citation type="journal article" date="2015" name="Stand. Genomic Sci.">
        <title>Complete genome sequence and description of Salinispira pacifica gen. nov., sp. nov., a novel spirochaete isolated form a hypersaline microbial mat.</title>
        <authorList>
            <person name="Ben Hania W."/>
            <person name="Joseph M."/>
            <person name="Schumann P."/>
            <person name="Bunk B."/>
            <person name="Fiebig A."/>
            <person name="Sproer C."/>
            <person name="Klenk H.P."/>
            <person name="Fardeau M.L."/>
            <person name="Spring S."/>
        </authorList>
    </citation>
    <scope>NUCLEOTIDE SEQUENCE [LARGE SCALE GENOMIC DNA]</scope>
    <source>
        <strain evidence="2 3">L21-RPul-D2</strain>
    </source>
</reference>
<evidence type="ECO:0000313" key="3">
    <source>
        <dbReference type="Proteomes" id="UP000018680"/>
    </source>
</evidence>
<dbReference type="KEGG" id="slr:L21SP2_1206"/>
<evidence type="ECO:0000256" key="1">
    <source>
        <dbReference type="SAM" id="MobiDB-lite"/>
    </source>
</evidence>
<dbReference type="RefSeq" id="WP_024267531.1">
    <property type="nucleotide sequence ID" value="NC_023035.1"/>
</dbReference>
<accession>V5WFM3</accession>
<evidence type="ECO:0000313" key="2">
    <source>
        <dbReference type="EMBL" id="AHC14607.1"/>
    </source>
</evidence>
<name>V5WFM3_9SPIO</name>
<dbReference type="HOGENOM" id="CLU_171168_0_0_12"/>